<feature type="compositionally biased region" description="Basic and acidic residues" evidence="1">
    <location>
        <begin position="454"/>
        <end position="483"/>
    </location>
</feature>
<sequence>MHARGNTSSRTTRLERGSFHPCSGYTGLRLSLPRFSLHRSDNTLCRLRIIQASRSYQPPVLVIVSATSIAIAMTDPLRGRLLLALAYSDTGDPQPTIPWEALSDAHYPKGMSVGPGVVRLTLPLGTTKRDKDRIRKQILLAFVKDFPAAEPISVRFPDGRYGDHRFVDIENPNINIHPATLASHAIAHWQVLGKNFDPGFYLGSDLPPEYIVLDVCNVPRSHQDVVAHSLQTTIHKTFPEQNEYPVSVIDVWSCEEEFLAGHWTYANRLRALLKVEHTSSTFAADMWPGWIYWTDLMTLFELDFRNRFDYCRFCRHEAQAPEVRHTTAKCTLTVCMACRNTGHIAKFCPQAQSANTTPNQPTEVQRRAATELSSEERAFPGGMPDFQHDGDTEMAGSDMGDPREGQRARDEEEQRRADGRDGELSDSALMPPPSPPARAPQPIESENPTVSGTVRERPPSGLDDHESHRPRRETTAPREDVRRQATPSATRAAAQSPTPAAKPSSAQAAIRPQPFRPAHPQSLPRGDALDSGRLPRLPHLNAFGKPHIAGQGSLDRWRSPSRASAGSPQSSRSAMSQDRA</sequence>
<name>E6ZS78_SPORE</name>
<dbReference type="Proteomes" id="UP000008867">
    <property type="component" value="Chromosome 19"/>
</dbReference>
<protein>
    <recommendedName>
        <fullName evidence="4">CCHC-type domain-containing protein</fullName>
    </recommendedName>
</protein>
<proteinExistence type="predicted"/>
<feature type="compositionally biased region" description="Polar residues" evidence="1">
    <location>
        <begin position="561"/>
        <end position="580"/>
    </location>
</feature>
<feature type="compositionally biased region" description="Basic and acidic residues" evidence="1">
    <location>
        <begin position="400"/>
        <end position="423"/>
    </location>
</feature>
<reference evidence="2 3" key="1">
    <citation type="journal article" date="2010" name="Science">
        <title>Pathogenicity determinants in smut fungi revealed by genome comparison.</title>
        <authorList>
            <person name="Schirawski J."/>
            <person name="Mannhaupt G."/>
            <person name="Muench K."/>
            <person name="Brefort T."/>
            <person name="Schipper K."/>
            <person name="Doehlemann G."/>
            <person name="Di Stasio M."/>
            <person name="Roessel N."/>
            <person name="Mendoza-Mendoza A."/>
            <person name="Pester D."/>
            <person name="Mueller O."/>
            <person name="Winterberg B."/>
            <person name="Meyer E."/>
            <person name="Ghareeb H."/>
            <person name="Wollenberg T."/>
            <person name="Muensterkoetter M."/>
            <person name="Wong P."/>
            <person name="Walter M."/>
            <person name="Stukenbrock E."/>
            <person name="Gueldener U."/>
            <person name="Kahmann R."/>
        </authorList>
    </citation>
    <scope>NUCLEOTIDE SEQUENCE [LARGE SCALE GENOMIC DNA]</scope>
    <source>
        <strain evidence="3">SRZ2</strain>
    </source>
</reference>
<dbReference type="HOGENOM" id="CLU_521750_0_0_1"/>
<evidence type="ECO:0008006" key="4">
    <source>
        <dbReference type="Google" id="ProtNLM"/>
    </source>
</evidence>
<dbReference type="EMBL" id="FQ311440">
    <property type="protein sequence ID" value="CBQ70085.1"/>
    <property type="molecule type" value="Genomic_DNA"/>
</dbReference>
<gene>
    <name evidence="2" type="ORF">sr10063</name>
</gene>
<feature type="compositionally biased region" description="Basic and acidic residues" evidence="1">
    <location>
        <begin position="364"/>
        <end position="378"/>
    </location>
</feature>
<accession>E6ZS78</accession>
<keyword evidence="3" id="KW-1185">Reference proteome</keyword>
<dbReference type="OrthoDB" id="10433493at2759"/>
<evidence type="ECO:0000313" key="2">
    <source>
        <dbReference type="EMBL" id="CBQ70085.1"/>
    </source>
</evidence>
<evidence type="ECO:0000313" key="3">
    <source>
        <dbReference type="Proteomes" id="UP000008867"/>
    </source>
</evidence>
<feature type="compositionally biased region" description="Polar residues" evidence="1">
    <location>
        <begin position="485"/>
        <end position="498"/>
    </location>
</feature>
<feature type="compositionally biased region" description="Pro residues" evidence="1">
    <location>
        <begin position="430"/>
        <end position="439"/>
    </location>
</feature>
<organism evidence="2 3">
    <name type="scientific">Sporisorium reilianum (strain SRZ2)</name>
    <name type="common">Maize head smut fungus</name>
    <dbReference type="NCBI Taxonomy" id="999809"/>
    <lineage>
        <taxon>Eukaryota</taxon>
        <taxon>Fungi</taxon>
        <taxon>Dikarya</taxon>
        <taxon>Basidiomycota</taxon>
        <taxon>Ustilaginomycotina</taxon>
        <taxon>Ustilaginomycetes</taxon>
        <taxon>Ustilaginales</taxon>
        <taxon>Ustilaginaceae</taxon>
        <taxon>Sporisorium</taxon>
    </lineage>
</organism>
<evidence type="ECO:0000256" key="1">
    <source>
        <dbReference type="SAM" id="MobiDB-lite"/>
    </source>
</evidence>
<dbReference type="VEuPathDB" id="FungiDB:sr10063"/>
<dbReference type="AlphaFoldDB" id="E6ZS78"/>
<feature type="compositionally biased region" description="Polar residues" evidence="1">
    <location>
        <begin position="352"/>
        <end position="363"/>
    </location>
</feature>
<feature type="region of interest" description="Disordered" evidence="1">
    <location>
        <begin position="352"/>
        <end position="580"/>
    </location>
</feature>